<protein>
    <recommendedName>
        <fullName evidence="4">HECT domain-containing protein</fullName>
    </recommendedName>
</protein>
<dbReference type="InterPro" id="IPR045322">
    <property type="entry name" value="HECTD1/TRIP12-like"/>
</dbReference>
<dbReference type="STRING" id="3818.A0A444Y9B1"/>
<dbReference type="GO" id="GO:0000209">
    <property type="term" value="P:protein polyubiquitination"/>
    <property type="evidence" value="ECO:0007669"/>
    <property type="project" value="TreeGrafter"/>
</dbReference>
<dbReference type="SUPFAM" id="SSF56204">
    <property type="entry name" value="Hect, E3 ligase catalytic domain"/>
    <property type="match status" value="1"/>
</dbReference>
<proteinExistence type="predicted"/>
<evidence type="ECO:0000256" key="3">
    <source>
        <dbReference type="PROSITE-ProRule" id="PRU00104"/>
    </source>
</evidence>
<dbReference type="GO" id="GO:0061630">
    <property type="term" value="F:ubiquitin protein ligase activity"/>
    <property type="evidence" value="ECO:0007669"/>
    <property type="project" value="InterPro"/>
</dbReference>
<dbReference type="PANTHER" id="PTHR45670">
    <property type="entry name" value="E3 UBIQUITIN-PROTEIN LIGASE TRIP12"/>
    <property type="match status" value="1"/>
</dbReference>
<feature type="domain" description="HECT" evidence="4">
    <location>
        <begin position="93"/>
        <end position="143"/>
    </location>
</feature>
<dbReference type="PANTHER" id="PTHR45670:SF1">
    <property type="entry name" value="E3 UBIQUITIN-PROTEIN LIGASE HECTD1"/>
    <property type="match status" value="1"/>
</dbReference>
<feature type="active site" description="Glycyl thioester intermediate" evidence="3">
    <location>
        <position position="174"/>
    </location>
</feature>
<feature type="domain" description="HECT" evidence="4">
    <location>
        <begin position="165"/>
        <end position="195"/>
    </location>
</feature>
<dbReference type="GO" id="GO:0043161">
    <property type="term" value="P:proteasome-mediated ubiquitin-dependent protein catabolic process"/>
    <property type="evidence" value="ECO:0007669"/>
    <property type="project" value="TreeGrafter"/>
</dbReference>
<dbReference type="Proteomes" id="UP000289738">
    <property type="component" value="Chromosome B07"/>
</dbReference>
<sequence>MQMAFMLIIFLTWSNLHYVVFSISMQWLTKASKSEPTYLYPMKKGYFLLPESAKFRHNVRTINVSISAWHSCFGNRNSITLAMHKNLQKAQLVLEAFDISSLQIFTPQELDYLLCGRREMWKADTLVDHIKFDHGYTAKSPAIVNLLSTAANASSNGNGPSELADDDLPSVMTCVNYLNLPPYSTKVSFGTDLQYPTFSWQEIMSNKLLYAIK</sequence>
<name>A0A444Y9B1_ARAHY</name>
<keyword evidence="6" id="KW-1185">Reference proteome</keyword>
<organism evidence="5 6">
    <name type="scientific">Arachis hypogaea</name>
    <name type="common">Peanut</name>
    <dbReference type="NCBI Taxonomy" id="3818"/>
    <lineage>
        <taxon>Eukaryota</taxon>
        <taxon>Viridiplantae</taxon>
        <taxon>Streptophyta</taxon>
        <taxon>Embryophyta</taxon>
        <taxon>Tracheophyta</taxon>
        <taxon>Spermatophyta</taxon>
        <taxon>Magnoliopsida</taxon>
        <taxon>eudicotyledons</taxon>
        <taxon>Gunneridae</taxon>
        <taxon>Pentapetalae</taxon>
        <taxon>rosids</taxon>
        <taxon>fabids</taxon>
        <taxon>Fabales</taxon>
        <taxon>Fabaceae</taxon>
        <taxon>Papilionoideae</taxon>
        <taxon>50 kb inversion clade</taxon>
        <taxon>dalbergioids sensu lato</taxon>
        <taxon>Dalbergieae</taxon>
        <taxon>Pterocarpus clade</taxon>
        <taxon>Arachis</taxon>
    </lineage>
</organism>
<keyword evidence="1" id="KW-0808">Transferase</keyword>
<evidence type="ECO:0000259" key="4">
    <source>
        <dbReference type="PROSITE" id="PS50237"/>
    </source>
</evidence>
<keyword evidence="2 3" id="KW-0833">Ubl conjugation pathway</keyword>
<evidence type="ECO:0000313" key="5">
    <source>
        <dbReference type="EMBL" id="RYQ98475.1"/>
    </source>
</evidence>
<evidence type="ECO:0000256" key="1">
    <source>
        <dbReference type="ARBA" id="ARBA00022679"/>
    </source>
</evidence>
<comment type="caution">
    <text evidence="3">Lacks conserved residue(s) required for the propagation of feature annotation.</text>
</comment>
<gene>
    <name evidence="5" type="ORF">Ahy_B07g086182</name>
</gene>
<dbReference type="InterPro" id="IPR000569">
    <property type="entry name" value="HECT_dom"/>
</dbReference>
<dbReference type="EMBL" id="SDMP01000017">
    <property type="protein sequence ID" value="RYQ98475.1"/>
    <property type="molecule type" value="Genomic_DNA"/>
</dbReference>
<dbReference type="PROSITE" id="PS50237">
    <property type="entry name" value="HECT"/>
    <property type="match status" value="2"/>
</dbReference>
<evidence type="ECO:0000256" key="2">
    <source>
        <dbReference type="ARBA" id="ARBA00022786"/>
    </source>
</evidence>
<dbReference type="Gene3D" id="3.30.2410.10">
    <property type="entry name" value="Hect, E3 ligase catalytic domain"/>
    <property type="match status" value="1"/>
</dbReference>
<dbReference type="InterPro" id="IPR035983">
    <property type="entry name" value="Hect_E3_ubiquitin_ligase"/>
</dbReference>
<reference evidence="5 6" key="1">
    <citation type="submission" date="2019-01" db="EMBL/GenBank/DDBJ databases">
        <title>Sequencing of cultivated peanut Arachis hypogaea provides insights into genome evolution and oil improvement.</title>
        <authorList>
            <person name="Chen X."/>
        </authorList>
    </citation>
    <scope>NUCLEOTIDE SEQUENCE [LARGE SCALE GENOMIC DNA]</scope>
    <source>
        <strain evidence="6">cv. Fuhuasheng</strain>
        <tissue evidence="5">Leaves</tissue>
    </source>
</reference>
<comment type="caution">
    <text evidence="5">The sequence shown here is derived from an EMBL/GenBank/DDBJ whole genome shotgun (WGS) entry which is preliminary data.</text>
</comment>
<accession>A0A444Y9B1</accession>
<dbReference type="Pfam" id="PF00632">
    <property type="entry name" value="HECT"/>
    <property type="match status" value="2"/>
</dbReference>
<dbReference type="AlphaFoldDB" id="A0A444Y9B1"/>
<evidence type="ECO:0000313" key="6">
    <source>
        <dbReference type="Proteomes" id="UP000289738"/>
    </source>
</evidence>